<proteinExistence type="predicted"/>
<gene>
    <name evidence="1" type="ORF">J1N35_044788</name>
</gene>
<organism evidence="1 2">
    <name type="scientific">Gossypium stocksii</name>
    <dbReference type="NCBI Taxonomy" id="47602"/>
    <lineage>
        <taxon>Eukaryota</taxon>
        <taxon>Viridiplantae</taxon>
        <taxon>Streptophyta</taxon>
        <taxon>Embryophyta</taxon>
        <taxon>Tracheophyta</taxon>
        <taxon>Spermatophyta</taxon>
        <taxon>Magnoliopsida</taxon>
        <taxon>eudicotyledons</taxon>
        <taxon>Gunneridae</taxon>
        <taxon>Pentapetalae</taxon>
        <taxon>rosids</taxon>
        <taxon>malvids</taxon>
        <taxon>Malvales</taxon>
        <taxon>Malvaceae</taxon>
        <taxon>Malvoideae</taxon>
        <taxon>Gossypium</taxon>
    </lineage>
</organism>
<evidence type="ECO:0000313" key="2">
    <source>
        <dbReference type="Proteomes" id="UP000828251"/>
    </source>
</evidence>
<dbReference type="AlphaFoldDB" id="A0A9D3ZG11"/>
<protein>
    <submittedName>
        <fullName evidence="1">Uncharacterized protein</fullName>
    </submittedName>
</protein>
<sequence length="85" mass="9443">MMGVQESWIPLCYFSCHSFGHLDKHYLFRAKEKVWRPKQDPNLFGDLKVAANSSLGAIVEDELARSKAKAILVDDSAGDVFGAKS</sequence>
<dbReference type="EMBL" id="JAIQCV010000013">
    <property type="protein sequence ID" value="KAH1032614.1"/>
    <property type="molecule type" value="Genomic_DNA"/>
</dbReference>
<evidence type="ECO:0000313" key="1">
    <source>
        <dbReference type="EMBL" id="KAH1032614.1"/>
    </source>
</evidence>
<reference evidence="1 2" key="1">
    <citation type="journal article" date="2021" name="Plant Biotechnol. J.">
        <title>Multi-omics assisted identification of the key and species-specific regulatory components of drought-tolerant mechanisms in Gossypium stocksii.</title>
        <authorList>
            <person name="Yu D."/>
            <person name="Ke L."/>
            <person name="Zhang D."/>
            <person name="Wu Y."/>
            <person name="Sun Y."/>
            <person name="Mei J."/>
            <person name="Sun J."/>
            <person name="Sun Y."/>
        </authorList>
    </citation>
    <scope>NUCLEOTIDE SEQUENCE [LARGE SCALE GENOMIC DNA]</scope>
    <source>
        <strain evidence="2">cv. E1</strain>
        <tissue evidence="1">Leaf</tissue>
    </source>
</reference>
<dbReference type="Proteomes" id="UP000828251">
    <property type="component" value="Unassembled WGS sequence"/>
</dbReference>
<keyword evidence="2" id="KW-1185">Reference proteome</keyword>
<dbReference type="OrthoDB" id="10433619at2759"/>
<name>A0A9D3ZG11_9ROSI</name>
<comment type="caution">
    <text evidence="1">The sequence shown here is derived from an EMBL/GenBank/DDBJ whole genome shotgun (WGS) entry which is preliminary data.</text>
</comment>
<accession>A0A9D3ZG11</accession>